<keyword evidence="3" id="KW-1185">Reference proteome</keyword>
<feature type="region of interest" description="Disordered" evidence="2">
    <location>
        <begin position="1"/>
        <end position="57"/>
    </location>
</feature>
<feature type="region of interest" description="Disordered" evidence="2">
    <location>
        <begin position="685"/>
        <end position="750"/>
    </location>
</feature>
<keyword evidence="1" id="KW-0217">Developmental protein</keyword>
<protein>
    <submittedName>
        <fullName evidence="4">Armadillo segment polarity protein</fullName>
    </submittedName>
</protein>
<evidence type="ECO:0000313" key="3">
    <source>
        <dbReference type="Proteomes" id="UP000095287"/>
    </source>
</evidence>
<dbReference type="AlphaFoldDB" id="A0A1I7Z5K6"/>
<sequence length="822" mass="91848">MNNRVPPHAAYPMNGSPEDFERSGMPYGGGPSPPEYHAGRPWDGYYSGPSSAQPSTNLGQQRVQMWQNNFITDSGVQTGSQSRATSMMSMSSLHARSHMSATSTVPSELQPELNEEQEMKFQNISRSQHLEALEQLIPLMADEDAVVAERAAHMVQHIAKKDADATNFHQQPMVNRQVVESLRDIIIKNKRGNEKIVRIACCTLFHISTRQRGLQLVAQGIPNAADFFADLITHSWSSKDTSLFKYTLMTLHTIISDRTFDTRTLQLEKRMAVLQTITAWLDMDTHINEKALAIVVETMKHFLKGNEPMKRHFVDLDGLKKLMRIISRSTYVSLLQTAVLILKSIAQKDAERVVEAGAFSVLPKHLSHSSQPLVIATLECIRSISDVKAENTGDILYNTMRLLGSNDRRVELLCAGILSNMVANNKQNKELLMEKNAMGAILSALHAASYAESSSQVEEIQERLLATIQNLCSGHRHDKRVHEALVHPDMINLMLHKLSQMRPAILKQVLLIMNKMLVHPDNVRFFVYAHLNGPYGKLFYVQQICHILKTACNQISNVKVEDVKVVDLISLPLSVLHHLSSDRNLLSSITAALLHPENMQVNNTTAFLPLYLCFSTEEKVQREALGLISSLARHPEICQMLQANPNFCHFLRDHAAGRVPSLAGHAQTTLHLLEQGGGMQGAYNGYGSQPHGYSTPPTRVGYPPVQHPQTAPPPPYGHQQYPEHHVPPPYGYPPQHAPPPQDYDPAYRNPQYQEDMSNLSINDDPFVNVFCPETDAYGYPNASGYDKPPHVMAHQMPSDYGSPECSSERMGTPEPDSSWLPP</sequence>
<dbReference type="InterPro" id="IPR011989">
    <property type="entry name" value="ARM-like"/>
</dbReference>
<dbReference type="InterPro" id="IPR000225">
    <property type="entry name" value="Armadillo"/>
</dbReference>
<feature type="compositionally biased region" description="Pro residues" evidence="2">
    <location>
        <begin position="727"/>
        <end position="742"/>
    </location>
</feature>
<dbReference type="Gene3D" id="1.25.10.10">
    <property type="entry name" value="Leucine-rich Repeat Variant"/>
    <property type="match status" value="1"/>
</dbReference>
<dbReference type="InterPro" id="IPR013284">
    <property type="entry name" value="Beta-catenin"/>
</dbReference>
<accession>A0A1I7Z5K6</accession>
<feature type="compositionally biased region" description="Polar residues" evidence="2">
    <location>
        <begin position="48"/>
        <end position="57"/>
    </location>
</feature>
<dbReference type="PANTHER" id="PTHR45976">
    <property type="entry name" value="ARMADILLO SEGMENT POLARITY PROTEIN"/>
    <property type="match status" value="1"/>
</dbReference>
<dbReference type="InterPro" id="IPR016024">
    <property type="entry name" value="ARM-type_fold"/>
</dbReference>
<dbReference type="GO" id="GO:0045296">
    <property type="term" value="F:cadherin binding"/>
    <property type="evidence" value="ECO:0007669"/>
    <property type="project" value="InterPro"/>
</dbReference>
<evidence type="ECO:0000313" key="4">
    <source>
        <dbReference type="WBParaSite" id="L893_g23073.t1"/>
    </source>
</evidence>
<dbReference type="SUPFAM" id="SSF48371">
    <property type="entry name" value="ARM repeat"/>
    <property type="match status" value="1"/>
</dbReference>
<dbReference type="GO" id="GO:0007155">
    <property type="term" value="P:cell adhesion"/>
    <property type="evidence" value="ECO:0007669"/>
    <property type="project" value="InterPro"/>
</dbReference>
<proteinExistence type="predicted"/>
<name>A0A1I7Z5K6_9BILA</name>
<organism evidence="3 4">
    <name type="scientific">Steinernema glaseri</name>
    <dbReference type="NCBI Taxonomy" id="37863"/>
    <lineage>
        <taxon>Eukaryota</taxon>
        <taxon>Metazoa</taxon>
        <taxon>Ecdysozoa</taxon>
        <taxon>Nematoda</taxon>
        <taxon>Chromadorea</taxon>
        <taxon>Rhabditida</taxon>
        <taxon>Tylenchina</taxon>
        <taxon>Panagrolaimomorpha</taxon>
        <taxon>Strongyloidoidea</taxon>
        <taxon>Steinernematidae</taxon>
        <taxon>Steinernema</taxon>
    </lineage>
</organism>
<evidence type="ECO:0000256" key="1">
    <source>
        <dbReference type="ARBA" id="ARBA00022473"/>
    </source>
</evidence>
<feature type="region of interest" description="Disordered" evidence="2">
    <location>
        <begin position="793"/>
        <end position="822"/>
    </location>
</feature>
<evidence type="ECO:0000256" key="2">
    <source>
        <dbReference type="SAM" id="MobiDB-lite"/>
    </source>
</evidence>
<dbReference type="SMART" id="SM00185">
    <property type="entry name" value="ARM"/>
    <property type="match status" value="4"/>
</dbReference>
<dbReference type="Proteomes" id="UP000095287">
    <property type="component" value="Unplaced"/>
</dbReference>
<dbReference type="WBParaSite" id="L893_g23073.t1">
    <property type="protein sequence ID" value="L893_g23073.t1"/>
    <property type="gene ID" value="L893_g23073"/>
</dbReference>
<reference evidence="4" key="1">
    <citation type="submission" date="2016-11" db="UniProtKB">
        <authorList>
            <consortium name="WormBaseParasite"/>
        </authorList>
    </citation>
    <scope>IDENTIFICATION</scope>
</reference>